<keyword evidence="3" id="KW-1185">Reference proteome</keyword>
<feature type="signal peptide" evidence="1">
    <location>
        <begin position="1"/>
        <end position="23"/>
    </location>
</feature>
<dbReference type="Gene3D" id="3.90.280.10">
    <property type="entry name" value="PEBP-like"/>
    <property type="match status" value="1"/>
</dbReference>
<dbReference type="GO" id="GO:0030414">
    <property type="term" value="F:peptidase inhibitor activity"/>
    <property type="evidence" value="ECO:0007669"/>
    <property type="project" value="TreeGrafter"/>
</dbReference>
<dbReference type="OrthoDB" id="2506647at2759"/>
<keyword evidence="1" id="KW-0732">Signal</keyword>
<name>A0A9P4GZZ0_9PLEO</name>
<dbReference type="InterPro" id="IPR035810">
    <property type="entry name" value="PEBP_euk"/>
</dbReference>
<evidence type="ECO:0000313" key="2">
    <source>
        <dbReference type="EMBL" id="KAF2024679.1"/>
    </source>
</evidence>
<dbReference type="GO" id="GO:0005543">
    <property type="term" value="F:phospholipid binding"/>
    <property type="evidence" value="ECO:0007669"/>
    <property type="project" value="TreeGrafter"/>
</dbReference>
<dbReference type="InterPro" id="IPR008914">
    <property type="entry name" value="PEBP"/>
</dbReference>
<proteinExistence type="predicted"/>
<feature type="chain" id="PRO_5040243600" evidence="1">
    <location>
        <begin position="24"/>
        <end position="246"/>
    </location>
</feature>
<dbReference type="Pfam" id="PF01161">
    <property type="entry name" value="PBP"/>
    <property type="match status" value="1"/>
</dbReference>
<dbReference type="GO" id="GO:0046578">
    <property type="term" value="P:regulation of Ras protein signal transduction"/>
    <property type="evidence" value="ECO:0007669"/>
    <property type="project" value="TreeGrafter"/>
</dbReference>
<dbReference type="Proteomes" id="UP000799777">
    <property type="component" value="Unassembled WGS sequence"/>
</dbReference>
<dbReference type="AlphaFoldDB" id="A0A9P4GZZ0"/>
<sequence>MFGKTQLSLGALLALAAAQSAPGFPIQASQQLTVAFGNNTVSPPGELIPRGETARPPSISTPVWVAGASNPGQGVLLAVDLDVPRNGTRVQLLHWLATNVTLGASNSLGSTPLNVPNSPVPYLQPSPPVGDVPHAYTFIVFPQPANFSIPSQYAGLAQSRVPFNVSQFVRDAGLGQALAANYISVQNLTGTPTTTYPPARPTSSSASNSSVPVPFPGAAQPLAVGGVTFWAGMSTALLAGVAAIAL</sequence>
<evidence type="ECO:0000313" key="3">
    <source>
        <dbReference type="Proteomes" id="UP000799777"/>
    </source>
</evidence>
<dbReference type="InterPro" id="IPR036610">
    <property type="entry name" value="PEBP-like_sf"/>
</dbReference>
<protein>
    <submittedName>
        <fullName evidence="2">PEBP-like protein</fullName>
    </submittedName>
</protein>
<dbReference type="SUPFAM" id="SSF49777">
    <property type="entry name" value="PEBP-like"/>
    <property type="match status" value="1"/>
</dbReference>
<comment type="caution">
    <text evidence="2">The sequence shown here is derived from an EMBL/GenBank/DDBJ whole genome shotgun (WGS) entry which is preliminary data.</text>
</comment>
<accession>A0A9P4GZZ0</accession>
<gene>
    <name evidence="2" type="ORF">EK21DRAFT_93874</name>
</gene>
<dbReference type="GO" id="GO:0030162">
    <property type="term" value="P:regulation of proteolysis"/>
    <property type="evidence" value="ECO:0007669"/>
    <property type="project" value="TreeGrafter"/>
</dbReference>
<dbReference type="PANTHER" id="PTHR11362:SF148">
    <property type="entry name" value="CARBOXYPEPTIDASE Y INHIBITOR"/>
    <property type="match status" value="1"/>
</dbReference>
<organism evidence="2 3">
    <name type="scientific">Setomelanomma holmii</name>
    <dbReference type="NCBI Taxonomy" id="210430"/>
    <lineage>
        <taxon>Eukaryota</taxon>
        <taxon>Fungi</taxon>
        <taxon>Dikarya</taxon>
        <taxon>Ascomycota</taxon>
        <taxon>Pezizomycotina</taxon>
        <taxon>Dothideomycetes</taxon>
        <taxon>Pleosporomycetidae</taxon>
        <taxon>Pleosporales</taxon>
        <taxon>Pleosporineae</taxon>
        <taxon>Phaeosphaeriaceae</taxon>
        <taxon>Setomelanomma</taxon>
    </lineage>
</organism>
<dbReference type="PANTHER" id="PTHR11362">
    <property type="entry name" value="PHOSPHATIDYLETHANOLAMINE-BINDING PROTEIN"/>
    <property type="match status" value="1"/>
</dbReference>
<dbReference type="EMBL" id="ML978287">
    <property type="protein sequence ID" value="KAF2024679.1"/>
    <property type="molecule type" value="Genomic_DNA"/>
</dbReference>
<dbReference type="CDD" id="cd00866">
    <property type="entry name" value="PEBP_euk"/>
    <property type="match status" value="1"/>
</dbReference>
<evidence type="ECO:0000256" key="1">
    <source>
        <dbReference type="SAM" id="SignalP"/>
    </source>
</evidence>
<reference evidence="2" key="1">
    <citation type="journal article" date="2020" name="Stud. Mycol.">
        <title>101 Dothideomycetes genomes: a test case for predicting lifestyles and emergence of pathogens.</title>
        <authorList>
            <person name="Haridas S."/>
            <person name="Albert R."/>
            <person name="Binder M."/>
            <person name="Bloem J."/>
            <person name="Labutti K."/>
            <person name="Salamov A."/>
            <person name="Andreopoulos B."/>
            <person name="Baker S."/>
            <person name="Barry K."/>
            <person name="Bills G."/>
            <person name="Bluhm B."/>
            <person name="Cannon C."/>
            <person name="Castanera R."/>
            <person name="Culley D."/>
            <person name="Daum C."/>
            <person name="Ezra D."/>
            <person name="Gonzalez J."/>
            <person name="Henrissat B."/>
            <person name="Kuo A."/>
            <person name="Liang C."/>
            <person name="Lipzen A."/>
            <person name="Lutzoni F."/>
            <person name="Magnuson J."/>
            <person name="Mondo S."/>
            <person name="Nolan M."/>
            <person name="Ohm R."/>
            <person name="Pangilinan J."/>
            <person name="Park H.-J."/>
            <person name="Ramirez L."/>
            <person name="Alfaro M."/>
            <person name="Sun H."/>
            <person name="Tritt A."/>
            <person name="Yoshinaga Y."/>
            <person name="Zwiers L.-H."/>
            <person name="Turgeon B."/>
            <person name="Goodwin S."/>
            <person name="Spatafora J."/>
            <person name="Crous P."/>
            <person name="Grigoriev I."/>
        </authorList>
    </citation>
    <scope>NUCLEOTIDE SEQUENCE</scope>
    <source>
        <strain evidence="2">CBS 110217</strain>
    </source>
</reference>